<dbReference type="Gene3D" id="2.170.270.10">
    <property type="entry name" value="SET domain"/>
    <property type="match status" value="1"/>
</dbReference>
<comment type="subcellular location">
    <subcellularLocation>
        <location evidence="2">Chromosome</location>
    </subcellularLocation>
    <subcellularLocation>
        <location evidence="1">Nucleus</location>
    </subcellularLocation>
</comment>
<evidence type="ECO:0000313" key="9">
    <source>
        <dbReference type="EMBL" id="KAF0695110.1"/>
    </source>
</evidence>
<reference evidence="9" key="2">
    <citation type="submission" date="2019-06" db="EMBL/GenBank/DDBJ databases">
        <title>Genomics analysis of Aphanomyces spp. identifies a new class of oomycete effector associated with host adaptation.</title>
        <authorList>
            <person name="Gaulin E."/>
        </authorList>
    </citation>
    <scope>NUCLEOTIDE SEQUENCE</scope>
    <source>
        <strain evidence="9">CBS 578.67</strain>
    </source>
</reference>
<dbReference type="InterPro" id="IPR046341">
    <property type="entry name" value="SET_dom_sf"/>
</dbReference>
<keyword evidence="3" id="KW-0158">Chromosome</keyword>
<gene>
    <name evidence="10" type="primary">Aste57867_14054</name>
    <name evidence="9" type="ORF">As57867_014003</name>
    <name evidence="10" type="ORF">ASTE57867_14054</name>
</gene>
<protein>
    <submittedName>
        <fullName evidence="10">Aste57867_14054 protein</fullName>
    </submittedName>
</protein>
<dbReference type="InterPro" id="IPR050777">
    <property type="entry name" value="SET2_Histone-Lys_MeTrsfase"/>
</dbReference>
<dbReference type="PROSITE" id="PS50280">
    <property type="entry name" value="SET"/>
    <property type="match status" value="1"/>
</dbReference>
<dbReference type="GO" id="GO:0005634">
    <property type="term" value="C:nucleus"/>
    <property type="evidence" value="ECO:0007669"/>
    <property type="project" value="UniProtKB-SubCell"/>
</dbReference>
<name>A0A485L0D8_9STRA</name>
<evidence type="ECO:0000256" key="7">
    <source>
        <dbReference type="ARBA" id="ARBA00023242"/>
    </source>
</evidence>
<keyword evidence="11" id="KW-1185">Reference proteome</keyword>
<dbReference type="AlphaFoldDB" id="A0A485L0D8"/>
<dbReference type="SUPFAM" id="SSF82199">
    <property type="entry name" value="SET domain"/>
    <property type="match status" value="1"/>
</dbReference>
<keyword evidence="7" id="KW-0539">Nucleus</keyword>
<reference evidence="10 11" key="1">
    <citation type="submission" date="2019-03" db="EMBL/GenBank/DDBJ databases">
        <authorList>
            <person name="Gaulin E."/>
            <person name="Dumas B."/>
        </authorList>
    </citation>
    <scope>NUCLEOTIDE SEQUENCE [LARGE SCALE GENOMIC DNA]</scope>
    <source>
        <strain evidence="10">CBS 568.67</strain>
    </source>
</reference>
<sequence>MYPKTTVVHDPDFVFGLRLDTAVQQETKIIEYVGERISKEEYEERLATCRQTKEPSYLAQIARDAALYVDAKEMGNESRFINHSCAPNAKFKTLYVDQKPHLMVVARKNPKKGTILSIFYVDPNWGID</sequence>
<evidence type="ECO:0000256" key="2">
    <source>
        <dbReference type="ARBA" id="ARBA00004286"/>
    </source>
</evidence>
<keyword evidence="4" id="KW-0489">Methyltransferase</keyword>
<evidence type="ECO:0000256" key="6">
    <source>
        <dbReference type="ARBA" id="ARBA00022691"/>
    </source>
</evidence>
<proteinExistence type="predicted"/>
<dbReference type="Proteomes" id="UP000332933">
    <property type="component" value="Unassembled WGS sequence"/>
</dbReference>
<dbReference type="SMART" id="SM00317">
    <property type="entry name" value="SET"/>
    <property type="match status" value="1"/>
</dbReference>
<evidence type="ECO:0000256" key="4">
    <source>
        <dbReference type="ARBA" id="ARBA00022603"/>
    </source>
</evidence>
<accession>A0A485L0D8</accession>
<dbReference type="GO" id="GO:0008168">
    <property type="term" value="F:methyltransferase activity"/>
    <property type="evidence" value="ECO:0007669"/>
    <property type="project" value="UniProtKB-KW"/>
</dbReference>
<evidence type="ECO:0000259" key="8">
    <source>
        <dbReference type="PROSITE" id="PS50280"/>
    </source>
</evidence>
<evidence type="ECO:0000256" key="5">
    <source>
        <dbReference type="ARBA" id="ARBA00022679"/>
    </source>
</evidence>
<dbReference type="InterPro" id="IPR001214">
    <property type="entry name" value="SET_dom"/>
</dbReference>
<dbReference type="PANTHER" id="PTHR22884">
    <property type="entry name" value="SET DOMAIN PROTEINS"/>
    <property type="match status" value="1"/>
</dbReference>
<feature type="domain" description="SET" evidence="8">
    <location>
        <begin position="3"/>
        <end position="121"/>
    </location>
</feature>
<keyword evidence="6" id="KW-0949">S-adenosyl-L-methionine</keyword>
<dbReference type="OrthoDB" id="109758at2759"/>
<evidence type="ECO:0000313" key="10">
    <source>
        <dbReference type="EMBL" id="VFT90883.1"/>
    </source>
</evidence>
<dbReference type="EMBL" id="CAADRA010005529">
    <property type="protein sequence ID" value="VFT90883.1"/>
    <property type="molecule type" value="Genomic_DNA"/>
</dbReference>
<dbReference type="GO" id="GO:0005694">
    <property type="term" value="C:chromosome"/>
    <property type="evidence" value="ECO:0007669"/>
    <property type="project" value="UniProtKB-SubCell"/>
</dbReference>
<dbReference type="GO" id="GO:0032259">
    <property type="term" value="P:methylation"/>
    <property type="evidence" value="ECO:0007669"/>
    <property type="project" value="UniProtKB-KW"/>
</dbReference>
<dbReference type="Pfam" id="PF00856">
    <property type="entry name" value="SET"/>
    <property type="match status" value="1"/>
</dbReference>
<keyword evidence="5" id="KW-0808">Transferase</keyword>
<evidence type="ECO:0000313" key="11">
    <source>
        <dbReference type="Proteomes" id="UP000332933"/>
    </source>
</evidence>
<evidence type="ECO:0000256" key="1">
    <source>
        <dbReference type="ARBA" id="ARBA00004123"/>
    </source>
</evidence>
<evidence type="ECO:0000256" key="3">
    <source>
        <dbReference type="ARBA" id="ARBA00022454"/>
    </source>
</evidence>
<organism evidence="10 11">
    <name type="scientific">Aphanomyces stellatus</name>
    <dbReference type="NCBI Taxonomy" id="120398"/>
    <lineage>
        <taxon>Eukaryota</taxon>
        <taxon>Sar</taxon>
        <taxon>Stramenopiles</taxon>
        <taxon>Oomycota</taxon>
        <taxon>Saprolegniomycetes</taxon>
        <taxon>Saprolegniales</taxon>
        <taxon>Verrucalvaceae</taxon>
        <taxon>Aphanomyces</taxon>
    </lineage>
</organism>
<dbReference type="EMBL" id="VJMH01005508">
    <property type="protein sequence ID" value="KAF0695110.1"/>
    <property type="molecule type" value="Genomic_DNA"/>
</dbReference>